<reference evidence="2" key="1">
    <citation type="journal article" date="2019" name="Int. J. Syst. Evol. Microbiol.">
        <title>The Global Catalogue of Microorganisms (GCM) 10K type strain sequencing project: providing services to taxonomists for standard genome sequencing and annotation.</title>
        <authorList>
            <consortium name="The Broad Institute Genomics Platform"/>
            <consortium name="The Broad Institute Genome Sequencing Center for Infectious Disease"/>
            <person name="Wu L."/>
            <person name="Ma J."/>
        </authorList>
    </citation>
    <scope>NUCLEOTIDE SEQUENCE [LARGE SCALE GENOMIC DNA]</scope>
    <source>
        <strain evidence="2">KCTC 15012</strain>
    </source>
</reference>
<dbReference type="RefSeq" id="WP_377315023.1">
    <property type="nucleotide sequence ID" value="NZ_JBHUIY010000007.1"/>
</dbReference>
<protein>
    <submittedName>
        <fullName evidence="1">Polyhydroxybutyrate depolymerase</fullName>
    </submittedName>
</protein>
<dbReference type="Gene3D" id="3.40.50.1820">
    <property type="entry name" value="alpha/beta hydrolase"/>
    <property type="match status" value="2"/>
</dbReference>
<keyword evidence="2" id="KW-1185">Reference proteome</keyword>
<organism evidence="1 2">
    <name type="scientific">Phaeospirillum tilakii</name>
    <dbReference type="NCBI Taxonomy" id="741673"/>
    <lineage>
        <taxon>Bacteria</taxon>
        <taxon>Pseudomonadati</taxon>
        <taxon>Pseudomonadota</taxon>
        <taxon>Alphaproteobacteria</taxon>
        <taxon>Rhodospirillales</taxon>
        <taxon>Rhodospirillaceae</taxon>
        <taxon>Phaeospirillum</taxon>
    </lineage>
</organism>
<dbReference type="EMBL" id="JBHUIY010000007">
    <property type="protein sequence ID" value="MFD2233243.1"/>
    <property type="molecule type" value="Genomic_DNA"/>
</dbReference>
<evidence type="ECO:0000313" key="2">
    <source>
        <dbReference type="Proteomes" id="UP001597296"/>
    </source>
</evidence>
<gene>
    <name evidence="1" type="ORF">ACFSNB_05445</name>
</gene>
<name>A0ABW5CB45_9PROT</name>
<comment type="caution">
    <text evidence="1">The sequence shown here is derived from an EMBL/GenBank/DDBJ whole genome shotgun (WGS) entry which is preliminary data.</text>
</comment>
<dbReference type="SUPFAM" id="SSF53474">
    <property type="entry name" value="alpha/beta-Hydrolases"/>
    <property type="match status" value="1"/>
</dbReference>
<dbReference type="PANTHER" id="PTHR42972">
    <property type="entry name" value="TOL-PAL SYSTEM PROTEIN TOLB"/>
    <property type="match status" value="1"/>
</dbReference>
<proteinExistence type="predicted"/>
<dbReference type="InterPro" id="IPR029058">
    <property type="entry name" value="AB_hydrolase_fold"/>
</dbReference>
<evidence type="ECO:0000313" key="1">
    <source>
        <dbReference type="EMBL" id="MFD2233243.1"/>
    </source>
</evidence>
<dbReference type="Proteomes" id="UP001597296">
    <property type="component" value="Unassembled WGS sequence"/>
</dbReference>
<sequence>MRGARWVLVMLLGVSPVAVGAERLPELQADPGRSSVSGLSSGAFMAVQYQVAFSASTLGVGVVAGGPYACASVTPGGLVGCMSGAPRGEASFAAADAAASAGKIDPLAGLARSRVYLFSGSRDETVVPAVVAAVAVFYRRAGVAEANLRAVTDLPAGHAFLSPAAEHPCEVTEAPYLNTCPAPAGEGAYDQAGAILDHLYGPLQPPAADPPPPLAFDQREFGGSDLADTGYLYLPEACRAGRGRECAVHVVFHGCRQGVAAVGDAITVRAGYNRWAETNRIIVLYPQVAPSLLPFNPRGCWDWWGYTGADFASRSAPQLAAIRAMVERLTH</sequence>
<accession>A0ABW5CB45</accession>
<dbReference type="PANTHER" id="PTHR42972:SF8">
    <property type="entry name" value="POLYHYDROXYBUTYRATE DEPOLYMERASE"/>
    <property type="match status" value="1"/>
</dbReference>